<reference evidence="1 2" key="1">
    <citation type="submission" date="2011-02" db="EMBL/GenBank/DDBJ databases">
        <title>The Genome Sequence of Sphaeroforma arctica JP610.</title>
        <authorList>
            <consortium name="The Broad Institute Genome Sequencing Platform"/>
            <person name="Russ C."/>
            <person name="Cuomo C."/>
            <person name="Young S.K."/>
            <person name="Zeng Q."/>
            <person name="Gargeya S."/>
            <person name="Alvarado L."/>
            <person name="Berlin A."/>
            <person name="Chapman S.B."/>
            <person name="Chen Z."/>
            <person name="Freedman E."/>
            <person name="Gellesch M."/>
            <person name="Goldberg J."/>
            <person name="Griggs A."/>
            <person name="Gujja S."/>
            <person name="Heilman E."/>
            <person name="Heiman D."/>
            <person name="Howarth C."/>
            <person name="Mehta T."/>
            <person name="Neiman D."/>
            <person name="Pearson M."/>
            <person name="Roberts A."/>
            <person name="Saif S."/>
            <person name="Shea T."/>
            <person name="Shenoy N."/>
            <person name="Sisk P."/>
            <person name="Stolte C."/>
            <person name="Sykes S."/>
            <person name="White J."/>
            <person name="Yandava C."/>
            <person name="Burger G."/>
            <person name="Gray M.W."/>
            <person name="Holland P.W.H."/>
            <person name="King N."/>
            <person name="Lang F.B.F."/>
            <person name="Roger A.J."/>
            <person name="Ruiz-Trillo I."/>
            <person name="Haas B."/>
            <person name="Nusbaum C."/>
            <person name="Birren B."/>
        </authorList>
    </citation>
    <scope>NUCLEOTIDE SEQUENCE [LARGE SCALE GENOMIC DNA]</scope>
    <source>
        <strain evidence="1 2">JP610</strain>
    </source>
</reference>
<keyword evidence="2" id="KW-1185">Reference proteome</keyword>
<dbReference type="GeneID" id="25915801"/>
<evidence type="ECO:0000313" key="1">
    <source>
        <dbReference type="EMBL" id="KNC72153.1"/>
    </source>
</evidence>
<protein>
    <submittedName>
        <fullName evidence="1">Uncharacterized protein</fullName>
    </submittedName>
</protein>
<dbReference type="Proteomes" id="UP000054560">
    <property type="component" value="Unassembled WGS sequence"/>
</dbReference>
<dbReference type="EMBL" id="KQ247490">
    <property type="protein sequence ID" value="KNC72153.1"/>
    <property type="molecule type" value="Genomic_DNA"/>
</dbReference>
<dbReference type="AlphaFoldDB" id="A0A0L0F7Q2"/>
<organism evidence="1 2">
    <name type="scientific">Sphaeroforma arctica JP610</name>
    <dbReference type="NCBI Taxonomy" id="667725"/>
    <lineage>
        <taxon>Eukaryota</taxon>
        <taxon>Ichthyosporea</taxon>
        <taxon>Ichthyophonida</taxon>
        <taxon>Sphaeroforma</taxon>
    </lineage>
</organism>
<accession>A0A0L0F7Q2</accession>
<evidence type="ECO:0000313" key="2">
    <source>
        <dbReference type="Proteomes" id="UP000054560"/>
    </source>
</evidence>
<proteinExistence type="predicted"/>
<name>A0A0L0F7Q2_9EUKA</name>
<dbReference type="RefSeq" id="XP_014146055.1">
    <property type="nucleotide sequence ID" value="XM_014290580.1"/>
</dbReference>
<gene>
    <name evidence="1" type="ORF">SARC_15297</name>
</gene>
<sequence>MNLHVRAMALPNVHFNDYQSITVAYKYDGEWAGNHFGQVWDKLQRHPEYTPEFPLLVGQAPLEAYTVLVQGVPDAR</sequence>